<dbReference type="GeneID" id="19943700"/>
<reference evidence="1 2" key="1">
    <citation type="submission" date="2012-04" db="EMBL/GenBank/DDBJ databases">
        <title>The Genome Sequence of Saprolegnia declina VS20.</title>
        <authorList>
            <consortium name="The Broad Institute Genome Sequencing Platform"/>
            <person name="Russ C."/>
            <person name="Nusbaum C."/>
            <person name="Tyler B."/>
            <person name="van West P."/>
            <person name="Dieguez-Uribeondo J."/>
            <person name="de Bruijn I."/>
            <person name="Tripathy S."/>
            <person name="Jiang R."/>
            <person name="Young S.K."/>
            <person name="Zeng Q."/>
            <person name="Gargeya S."/>
            <person name="Fitzgerald M."/>
            <person name="Haas B."/>
            <person name="Abouelleil A."/>
            <person name="Alvarado L."/>
            <person name="Arachchi H.M."/>
            <person name="Berlin A."/>
            <person name="Chapman S.B."/>
            <person name="Goldberg J."/>
            <person name="Griggs A."/>
            <person name="Gujja S."/>
            <person name="Hansen M."/>
            <person name="Howarth C."/>
            <person name="Imamovic A."/>
            <person name="Larimer J."/>
            <person name="McCowen C."/>
            <person name="Montmayeur A."/>
            <person name="Murphy C."/>
            <person name="Neiman D."/>
            <person name="Pearson M."/>
            <person name="Priest M."/>
            <person name="Roberts A."/>
            <person name="Saif S."/>
            <person name="Shea T."/>
            <person name="Sisk P."/>
            <person name="Sykes S."/>
            <person name="Wortman J."/>
            <person name="Nusbaum C."/>
            <person name="Birren B."/>
        </authorList>
    </citation>
    <scope>NUCLEOTIDE SEQUENCE [LARGE SCALE GENOMIC DNA]</scope>
    <source>
        <strain evidence="1 2">VS20</strain>
    </source>
</reference>
<accession>T0QZR8</accession>
<evidence type="ECO:0000313" key="2">
    <source>
        <dbReference type="Proteomes" id="UP000030762"/>
    </source>
</evidence>
<name>T0QZR8_SAPDV</name>
<dbReference type="OMA" id="RVNRYYQ"/>
<dbReference type="OrthoDB" id="74258at2759"/>
<gene>
    <name evidence="1" type="ORF">SDRG_02973</name>
</gene>
<organism evidence="1 2">
    <name type="scientific">Saprolegnia diclina (strain VS20)</name>
    <dbReference type="NCBI Taxonomy" id="1156394"/>
    <lineage>
        <taxon>Eukaryota</taxon>
        <taxon>Sar</taxon>
        <taxon>Stramenopiles</taxon>
        <taxon>Oomycota</taxon>
        <taxon>Saprolegniomycetes</taxon>
        <taxon>Saprolegniales</taxon>
        <taxon>Saprolegniaceae</taxon>
        <taxon>Saprolegnia</taxon>
    </lineage>
</organism>
<dbReference type="VEuPathDB" id="FungiDB:SDRG_02973"/>
<proteinExistence type="predicted"/>
<evidence type="ECO:0000313" key="1">
    <source>
        <dbReference type="EMBL" id="EQC39535.1"/>
    </source>
</evidence>
<dbReference type="RefSeq" id="XP_008606807.1">
    <property type="nucleotide sequence ID" value="XM_008608585.1"/>
</dbReference>
<dbReference type="InParanoid" id="T0QZR8"/>
<protein>
    <submittedName>
        <fullName evidence="1">Uncharacterized protein</fullName>
    </submittedName>
</protein>
<dbReference type="eggNOG" id="ENOG502SNB1">
    <property type="taxonomic scope" value="Eukaryota"/>
</dbReference>
<sequence>MKRRIDLRWLGRTSRLVWYDGTSDRMVEASAKTVLGLPAETRILLRDGDGDHVPVAGCLPPGTYDVIVFDGAPPLPTDEPLPVNTIALPDDAVAVAPPMLPLYRTVLGHKRQRTASVSTIIGHFIEVFTVPIAANDVVNFVPNHGPFALHSLYAALVASEYDPPDATSFYKIASSAVVLDRQRAIRYYAIPPSDVVQLPPAGKGPILRAYLKTSRLHALPAETRRRLLGLAEVLKQSPDDLLAAYHRFLMQFTPISKAQFTKHQQRTS</sequence>
<dbReference type="Proteomes" id="UP000030762">
    <property type="component" value="Unassembled WGS sequence"/>
</dbReference>
<dbReference type="AlphaFoldDB" id="T0QZR8"/>
<dbReference type="EMBL" id="JH767138">
    <property type="protein sequence ID" value="EQC39535.1"/>
    <property type="molecule type" value="Genomic_DNA"/>
</dbReference>
<keyword evidence="2" id="KW-1185">Reference proteome</keyword>